<dbReference type="InterPro" id="IPR050287">
    <property type="entry name" value="MTA/SAH_deaminase"/>
</dbReference>
<organism evidence="4 5">
    <name type="scientific">Sediminicoccus rosea</name>
    <dbReference type="NCBI Taxonomy" id="1225128"/>
    <lineage>
        <taxon>Bacteria</taxon>
        <taxon>Pseudomonadati</taxon>
        <taxon>Pseudomonadota</taxon>
        <taxon>Alphaproteobacteria</taxon>
        <taxon>Acetobacterales</taxon>
        <taxon>Roseomonadaceae</taxon>
        <taxon>Sediminicoccus</taxon>
    </lineage>
</organism>
<dbReference type="InterPro" id="IPR032466">
    <property type="entry name" value="Metal_Hydrolase"/>
</dbReference>
<evidence type="ECO:0000259" key="3">
    <source>
        <dbReference type="Pfam" id="PF01979"/>
    </source>
</evidence>
<evidence type="ECO:0000256" key="2">
    <source>
        <dbReference type="SAM" id="Coils"/>
    </source>
</evidence>
<evidence type="ECO:0000256" key="1">
    <source>
        <dbReference type="ARBA" id="ARBA00006745"/>
    </source>
</evidence>
<evidence type="ECO:0000313" key="4">
    <source>
        <dbReference type="EMBL" id="WPB83018.1"/>
    </source>
</evidence>
<dbReference type="SUPFAM" id="SSF51338">
    <property type="entry name" value="Composite domain of metallo-dependent hydrolases"/>
    <property type="match status" value="1"/>
</dbReference>
<name>A0ABZ0PCA0_9PROT</name>
<evidence type="ECO:0000313" key="5">
    <source>
        <dbReference type="Proteomes" id="UP001305521"/>
    </source>
</evidence>
<reference evidence="4 5" key="1">
    <citation type="submission" date="2023-11" db="EMBL/GenBank/DDBJ databases">
        <title>Arctic aerobic anoxygenic photoheterotroph Sediminicoccus rosea KRV36 adapts its photosynthesis to long days of polar summer.</title>
        <authorList>
            <person name="Tomasch J."/>
            <person name="Kopejtka K."/>
            <person name="Bily T."/>
            <person name="Gardiner A.T."/>
            <person name="Gardian Z."/>
            <person name="Shivaramu S."/>
            <person name="Koblizek M."/>
            <person name="Engelhardt F."/>
            <person name="Kaftan D."/>
        </authorList>
    </citation>
    <scope>NUCLEOTIDE SEQUENCE [LARGE SCALE GENOMIC DNA]</scope>
    <source>
        <strain evidence="4 5">R-30</strain>
    </source>
</reference>
<gene>
    <name evidence="4" type="ORF">R9Z33_12980</name>
</gene>
<feature type="domain" description="Amidohydrolase-related" evidence="3">
    <location>
        <begin position="59"/>
        <end position="436"/>
    </location>
</feature>
<protein>
    <submittedName>
        <fullName evidence="4">Amidohydrolase family protein</fullName>
    </submittedName>
</protein>
<sequence>MAKAEPGWQLIQGGRLADPGQRRAPLTDILIQDGIIREVGANLAAPEGTRILDASACLLHPGLVNAHTHGHGGLARGQGDRMSLETLLAAAPWFGGGRTLEDKRLSTLLCAAEMVAKGCTAAYDLTMEVPLPTTEGLDAIADAYATVGMRAMIAPMVADRSLYEAIPGLMDALPDKLRAEAEKIRFRPWQETINAMDSAFRSWRWASQDIRFAVGPTIPHHCSQEFLCGCRDLARKHGVGLHSHVGESKVQAVVGMQKYGMTLVHYMDSLGLIGPDFTVAHGIWLDDDDFRLLADRGASIAHNPASNMKLGNGMFRLKRALELGVNVGIGTDGVSSGDNSNMYEAMRLAAHTSHVQKPDPYEWATAEQVYRAGTLGSAKALGIEGIGAIAPGMKADIVFLDLHKTQWMPHNATLNQMIHAEDATGVRHVMIGGRFVYRDGRHTMLDMAKLAEEAEAARERLEAAATGAKALFEALEPVVASFCSGLAARPYHLSRYMCDAPNSGL</sequence>
<dbReference type="Gene3D" id="2.30.40.10">
    <property type="entry name" value="Urease, subunit C, domain 1"/>
    <property type="match status" value="1"/>
</dbReference>
<dbReference type="EMBL" id="CP137852">
    <property type="protein sequence ID" value="WPB83018.1"/>
    <property type="molecule type" value="Genomic_DNA"/>
</dbReference>
<dbReference type="InterPro" id="IPR006680">
    <property type="entry name" value="Amidohydro-rel"/>
</dbReference>
<accession>A0ABZ0PCA0</accession>
<comment type="similarity">
    <text evidence="1">Belongs to the metallo-dependent hydrolases superfamily. ATZ/TRZ family.</text>
</comment>
<dbReference type="RefSeq" id="WP_318646999.1">
    <property type="nucleotide sequence ID" value="NZ_CP137852.1"/>
</dbReference>
<dbReference type="InterPro" id="IPR011059">
    <property type="entry name" value="Metal-dep_hydrolase_composite"/>
</dbReference>
<dbReference type="Gene3D" id="3.20.20.140">
    <property type="entry name" value="Metal-dependent hydrolases"/>
    <property type="match status" value="1"/>
</dbReference>
<keyword evidence="5" id="KW-1185">Reference proteome</keyword>
<proteinExistence type="inferred from homology"/>
<dbReference type="SUPFAM" id="SSF51556">
    <property type="entry name" value="Metallo-dependent hydrolases"/>
    <property type="match status" value="1"/>
</dbReference>
<dbReference type="Pfam" id="PF01979">
    <property type="entry name" value="Amidohydro_1"/>
    <property type="match status" value="1"/>
</dbReference>
<feature type="coiled-coil region" evidence="2">
    <location>
        <begin position="444"/>
        <end position="471"/>
    </location>
</feature>
<keyword evidence="2" id="KW-0175">Coiled coil</keyword>
<dbReference type="Proteomes" id="UP001305521">
    <property type="component" value="Chromosome"/>
</dbReference>
<dbReference type="PANTHER" id="PTHR43794">
    <property type="entry name" value="AMINOHYDROLASE SSNA-RELATED"/>
    <property type="match status" value="1"/>
</dbReference>
<dbReference type="PANTHER" id="PTHR43794:SF5">
    <property type="entry name" value="CHLOROHYDROLASE FAMILY PROTEIN"/>
    <property type="match status" value="1"/>
</dbReference>